<name>A0A2M7FXV7_9BACT</name>
<dbReference type="PANTHER" id="PTHR43080">
    <property type="entry name" value="CBS DOMAIN-CONTAINING PROTEIN CBSX3, MITOCHONDRIAL"/>
    <property type="match status" value="1"/>
</dbReference>
<feature type="domain" description="CBS" evidence="3">
    <location>
        <begin position="11"/>
        <end position="68"/>
    </location>
</feature>
<keyword evidence="1 2" id="KW-0129">CBS domain</keyword>
<sequence>MKKRESIGHIMSAGLFTVHPKQTLWEVKEIFEQQQIRHIPVVSGKDVVGIVSLTDLMRVTYGIAKEDLAQNQAIYQSVNVEQAMTPNPEVVSEETTIREVAELLVEKGFHAVPVVGEDGNLKGLVTTTDLIRYLIEQY</sequence>
<evidence type="ECO:0000256" key="2">
    <source>
        <dbReference type="PROSITE-ProRule" id="PRU00703"/>
    </source>
</evidence>
<feature type="domain" description="CBS" evidence="3">
    <location>
        <begin position="84"/>
        <end position="138"/>
    </location>
</feature>
<reference evidence="4 5" key="1">
    <citation type="submission" date="2017-09" db="EMBL/GenBank/DDBJ databases">
        <title>Depth-based differentiation of microbial function through sediment-hosted aquifers and enrichment of novel symbionts in the deep terrestrial subsurface.</title>
        <authorList>
            <person name="Probst A.J."/>
            <person name="Ladd B."/>
            <person name="Jarett J.K."/>
            <person name="Geller-Mcgrath D.E."/>
            <person name="Sieber C.M."/>
            <person name="Emerson J.B."/>
            <person name="Anantharaman K."/>
            <person name="Thomas B.C."/>
            <person name="Malmstrom R."/>
            <person name="Stieglmeier M."/>
            <person name="Klingl A."/>
            <person name="Woyke T."/>
            <person name="Ryan C.M."/>
            <person name="Banfield J.F."/>
        </authorList>
    </citation>
    <scope>NUCLEOTIDE SEQUENCE [LARGE SCALE GENOMIC DNA]</scope>
    <source>
        <strain evidence="4">CG17_big_fil_post_rev_8_21_14_2_50_48_46</strain>
    </source>
</reference>
<gene>
    <name evidence="4" type="ORF">COW36_23530</name>
</gene>
<proteinExistence type="predicted"/>
<protein>
    <submittedName>
        <fullName evidence="4">CBS domain-containing protein</fullName>
    </submittedName>
</protein>
<dbReference type="InterPro" id="IPR000644">
    <property type="entry name" value="CBS_dom"/>
</dbReference>
<dbReference type="SMART" id="SM00116">
    <property type="entry name" value="CBS"/>
    <property type="match status" value="2"/>
</dbReference>
<comment type="caution">
    <text evidence="4">The sequence shown here is derived from an EMBL/GenBank/DDBJ whole genome shotgun (WGS) entry which is preliminary data.</text>
</comment>
<dbReference type="InterPro" id="IPR046342">
    <property type="entry name" value="CBS_dom_sf"/>
</dbReference>
<dbReference type="Proteomes" id="UP000231019">
    <property type="component" value="Unassembled WGS sequence"/>
</dbReference>
<accession>A0A2M7FXV7</accession>
<dbReference type="PROSITE" id="PS51371">
    <property type="entry name" value="CBS"/>
    <property type="match status" value="2"/>
</dbReference>
<dbReference type="Gene3D" id="3.10.580.10">
    <property type="entry name" value="CBS-domain"/>
    <property type="match status" value="2"/>
</dbReference>
<evidence type="ECO:0000313" key="5">
    <source>
        <dbReference type="Proteomes" id="UP000231019"/>
    </source>
</evidence>
<dbReference type="EMBL" id="PFFQ01000065">
    <property type="protein sequence ID" value="PIW14012.1"/>
    <property type="molecule type" value="Genomic_DNA"/>
</dbReference>
<evidence type="ECO:0000313" key="4">
    <source>
        <dbReference type="EMBL" id="PIW14012.1"/>
    </source>
</evidence>
<evidence type="ECO:0000256" key="1">
    <source>
        <dbReference type="ARBA" id="ARBA00023122"/>
    </source>
</evidence>
<dbReference type="Pfam" id="PF00571">
    <property type="entry name" value="CBS"/>
    <property type="match status" value="2"/>
</dbReference>
<dbReference type="AlphaFoldDB" id="A0A2M7FXV7"/>
<organism evidence="4 5">
    <name type="scientific">bacterium (Candidatus Blackallbacteria) CG17_big_fil_post_rev_8_21_14_2_50_48_46</name>
    <dbReference type="NCBI Taxonomy" id="2014261"/>
    <lineage>
        <taxon>Bacteria</taxon>
        <taxon>Candidatus Blackallbacteria</taxon>
    </lineage>
</organism>
<evidence type="ECO:0000259" key="3">
    <source>
        <dbReference type="PROSITE" id="PS51371"/>
    </source>
</evidence>
<dbReference type="SUPFAM" id="SSF54631">
    <property type="entry name" value="CBS-domain pair"/>
    <property type="match status" value="1"/>
</dbReference>
<dbReference type="InterPro" id="IPR051257">
    <property type="entry name" value="Diverse_CBS-Domain"/>
</dbReference>
<dbReference type="PANTHER" id="PTHR43080:SF2">
    <property type="entry name" value="CBS DOMAIN-CONTAINING PROTEIN"/>
    <property type="match status" value="1"/>
</dbReference>